<protein>
    <recommendedName>
        <fullName evidence="5">Death domain-containing protein CRADD</fullName>
    </recommendedName>
</protein>
<evidence type="ECO:0000259" key="1">
    <source>
        <dbReference type="PROSITE" id="PS50017"/>
    </source>
</evidence>
<dbReference type="Proteomes" id="UP000298787">
    <property type="component" value="Chromosome 10"/>
</dbReference>
<gene>
    <name evidence="3" type="ORF">D9C73_011718</name>
</gene>
<dbReference type="SMART" id="SM00005">
    <property type="entry name" value="DEATH"/>
    <property type="match status" value="1"/>
</dbReference>
<dbReference type="GO" id="GO:0007165">
    <property type="term" value="P:signal transduction"/>
    <property type="evidence" value="ECO:0007669"/>
    <property type="project" value="InterPro"/>
</dbReference>
<dbReference type="PROSITE" id="PS50209">
    <property type="entry name" value="CARD"/>
    <property type="match status" value="1"/>
</dbReference>
<dbReference type="Pfam" id="PF00531">
    <property type="entry name" value="Death"/>
    <property type="match status" value="1"/>
</dbReference>
<dbReference type="STRING" id="240159.A0A4U5URA7"/>
<accession>A0A4U5URA7</accession>
<sequence length="277" mass="31765">MAEEQAEVKLLRSQKAKLIEILSADADFVLQHADSCSLLSRHGYQQVKACRSPSEKVTELLDHILQRGPEAVTGLLKLLNSEPLQETFPMLSFFKDLEVHTVSSGRTKSAQYCHQKKYFIIKCCLNHMFKSFLYLQGEKETFPVPETMPSKDICNNGGSHHTRRNSCLKQCSDHHLLYIPASYSTGYCLVTEKQLMTLARTIGKTWREIGRMALDIPSVKLEQFELDNSQHVEQVFAMLRYWRNRQREKATAASLHSLLSQEDYALPPESIDFLLRD</sequence>
<feature type="domain" description="CARD" evidence="2">
    <location>
        <begin position="3"/>
        <end position="79"/>
    </location>
</feature>
<name>A0A4U5URA7_COLLU</name>
<proteinExistence type="predicted"/>
<dbReference type="Pfam" id="PF00619">
    <property type="entry name" value="CARD"/>
    <property type="match status" value="1"/>
</dbReference>
<evidence type="ECO:0008006" key="5">
    <source>
        <dbReference type="Google" id="ProtNLM"/>
    </source>
</evidence>
<dbReference type="CDD" id="cd01671">
    <property type="entry name" value="CARD"/>
    <property type="match status" value="1"/>
</dbReference>
<dbReference type="CDD" id="cd01670">
    <property type="entry name" value="Death"/>
    <property type="match status" value="1"/>
</dbReference>
<dbReference type="Gene3D" id="1.10.533.10">
    <property type="entry name" value="Death Domain, Fas"/>
    <property type="match status" value="2"/>
</dbReference>
<dbReference type="InterPro" id="IPR001315">
    <property type="entry name" value="CARD"/>
</dbReference>
<dbReference type="PROSITE" id="PS50017">
    <property type="entry name" value="DEATH_DOMAIN"/>
    <property type="match status" value="1"/>
</dbReference>
<evidence type="ECO:0000313" key="4">
    <source>
        <dbReference type="Proteomes" id="UP000298787"/>
    </source>
</evidence>
<feature type="domain" description="Death" evidence="1">
    <location>
        <begin position="191"/>
        <end position="261"/>
    </location>
</feature>
<dbReference type="AlphaFoldDB" id="A0A4U5URA7"/>
<dbReference type="InterPro" id="IPR000488">
    <property type="entry name" value="Death_dom"/>
</dbReference>
<organism evidence="3 4">
    <name type="scientific">Collichthys lucidus</name>
    <name type="common">Big head croaker</name>
    <name type="synonym">Sciaena lucida</name>
    <dbReference type="NCBI Taxonomy" id="240159"/>
    <lineage>
        <taxon>Eukaryota</taxon>
        <taxon>Metazoa</taxon>
        <taxon>Chordata</taxon>
        <taxon>Craniata</taxon>
        <taxon>Vertebrata</taxon>
        <taxon>Euteleostomi</taxon>
        <taxon>Actinopterygii</taxon>
        <taxon>Neopterygii</taxon>
        <taxon>Teleostei</taxon>
        <taxon>Neoteleostei</taxon>
        <taxon>Acanthomorphata</taxon>
        <taxon>Eupercaria</taxon>
        <taxon>Sciaenidae</taxon>
        <taxon>Collichthys</taxon>
    </lineage>
</organism>
<dbReference type="SUPFAM" id="SSF47986">
    <property type="entry name" value="DEATH domain"/>
    <property type="match status" value="2"/>
</dbReference>
<reference evidence="3 4" key="1">
    <citation type="submission" date="2019-01" db="EMBL/GenBank/DDBJ databases">
        <title>Genome Assembly of Collichthys lucidus.</title>
        <authorList>
            <person name="Cai M."/>
            <person name="Xiao S."/>
        </authorList>
    </citation>
    <scope>NUCLEOTIDE SEQUENCE [LARGE SCALE GENOMIC DNA]</scope>
    <source>
        <strain evidence="3">JT15FE1705JMU</strain>
        <tissue evidence="3">Muscle</tissue>
    </source>
</reference>
<dbReference type="InterPro" id="IPR011029">
    <property type="entry name" value="DEATH-like_dom_sf"/>
</dbReference>
<dbReference type="GO" id="GO:0042981">
    <property type="term" value="P:regulation of apoptotic process"/>
    <property type="evidence" value="ECO:0007669"/>
    <property type="project" value="InterPro"/>
</dbReference>
<evidence type="ECO:0000313" key="3">
    <source>
        <dbReference type="EMBL" id="TKS77627.1"/>
    </source>
</evidence>
<evidence type="ECO:0000259" key="2">
    <source>
        <dbReference type="PROSITE" id="PS50209"/>
    </source>
</evidence>
<keyword evidence="4" id="KW-1185">Reference proteome</keyword>
<dbReference type="EMBL" id="CM014087">
    <property type="protein sequence ID" value="TKS77627.1"/>
    <property type="molecule type" value="Genomic_DNA"/>
</dbReference>